<sequence>MDASLVNRCPPSPSSSLTVSGLSGPGLLERSALAPAAIDSLEVVEGCGVGVRLELSLGLSSGKVECRKRVRESNEIVGVKKPKMEKGPMHYCL</sequence>
<accession>A0AAV7HU90</accession>
<evidence type="ECO:0000313" key="1">
    <source>
        <dbReference type="EMBL" id="KAH0471108.1"/>
    </source>
</evidence>
<proteinExistence type="predicted"/>
<comment type="caution">
    <text evidence="1">The sequence shown here is derived from an EMBL/GenBank/DDBJ whole genome shotgun (WGS) entry which is preliminary data.</text>
</comment>
<organism evidence="1 2">
    <name type="scientific">Dendrobium chrysotoxum</name>
    <name type="common">Orchid</name>
    <dbReference type="NCBI Taxonomy" id="161865"/>
    <lineage>
        <taxon>Eukaryota</taxon>
        <taxon>Viridiplantae</taxon>
        <taxon>Streptophyta</taxon>
        <taxon>Embryophyta</taxon>
        <taxon>Tracheophyta</taxon>
        <taxon>Spermatophyta</taxon>
        <taxon>Magnoliopsida</taxon>
        <taxon>Liliopsida</taxon>
        <taxon>Asparagales</taxon>
        <taxon>Orchidaceae</taxon>
        <taxon>Epidendroideae</taxon>
        <taxon>Malaxideae</taxon>
        <taxon>Dendrobiinae</taxon>
        <taxon>Dendrobium</taxon>
    </lineage>
</organism>
<protein>
    <submittedName>
        <fullName evidence="1">Uncharacterized protein</fullName>
    </submittedName>
</protein>
<keyword evidence="2" id="KW-1185">Reference proteome</keyword>
<name>A0AAV7HU90_DENCH</name>
<dbReference type="Proteomes" id="UP000775213">
    <property type="component" value="Unassembled WGS sequence"/>
</dbReference>
<reference evidence="1 2" key="1">
    <citation type="journal article" date="2021" name="Hortic Res">
        <title>Chromosome-scale assembly of the Dendrobium chrysotoxum genome enhances the understanding of orchid evolution.</title>
        <authorList>
            <person name="Zhang Y."/>
            <person name="Zhang G.Q."/>
            <person name="Zhang D."/>
            <person name="Liu X.D."/>
            <person name="Xu X.Y."/>
            <person name="Sun W.H."/>
            <person name="Yu X."/>
            <person name="Zhu X."/>
            <person name="Wang Z.W."/>
            <person name="Zhao X."/>
            <person name="Zhong W.Y."/>
            <person name="Chen H."/>
            <person name="Yin W.L."/>
            <person name="Huang T."/>
            <person name="Niu S.C."/>
            <person name="Liu Z.J."/>
        </authorList>
    </citation>
    <scope>NUCLEOTIDE SEQUENCE [LARGE SCALE GENOMIC DNA]</scope>
    <source>
        <strain evidence="1">Lindl</strain>
    </source>
</reference>
<gene>
    <name evidence="1" type="ORF">IEQ34_000831</name>
</gene>
<dbReference type="EMBL" id="JAGFBR010000001">
    <property type="protein sequence ID" value="KAH0471108.1"/>
    <property type="molecule type" value="Genomic_DNA"/>
</dbReference>
<evidence type="ECO:0000313" key="2">
    <source>
        <dbReference type="Proteomes" id="UP000775213"/>
    </source>
</evidence>
<dbReference type="AlphaFoldDB" id="A0AAV7HU90"/>